<dbReference type="GO" id="GO:0046872">
    <property type="term" value="F:metal ion binding"/>
    <property type="evidence" value="ECO:0007669"/>
    <property type="project" value="UniProtKB-KW"/>
</dbReference>
<dbReference type="NCBIfam" id="TIGR00614">
    <property type="entry name" value="recQ_fam"/>
    <property type="match status" value="1"/>
</dbReference>
<keyword evidence="4" id="KW-0378">Hydrolase</keyword>
<dbReference type="PANTHER" id="PTHR13710:SF105">
    <property type="entry name" value="ATP-DEPENDENT DNA HELICASE Q1"/>
    <property type="match status" value="1"/>
</dbReference>
<dbReference type="GO" id="GO:0005737">
    <property type="term" value="C:cytoplasm"/>
    <property type="evidence" value="ECO:0007669"/>
    <property type="project" value="TreeGrafter"/>
</dbReference>
<dbReference type="Gene3D" id="3.40.50.300">
    <property type="entry name" value="P-loop containing nucleotide triphosphate hydrolases"/>
    <property type="match status" value="2"/>
</dbReference>
<sequence length="485" mass="55209">MITKTSWQQVEARFKEIWGYDSFRPPQDEVIRTLLAKQDALIVMPTGGGKSICFQLPALLQTGITLVISPLVALMEDQVQELKQRHLAAERIHSALANFEKRNILQQVQQNRLRLLYLSPETLISKRVWDILCHPQVIINGLILDEAHCLVQWGDTFRPTYRRLGAVRPALLTHKPAGTQIPIAAFTATANPTAQKTICEVLHLQQTQEVKLSPYRSNLNLAVKVVWTPRGRRQAMFQFVRSHPDQAGLIYVRTRRTAEELTQWLHPQGFSVAAYHAGLASEARRRIEAEWIKGNCQFVVCTSAFGMGINHPRVRWVCHYHAPSTLSEYVQEIGRGGRDGKPADALTLVSEPTGWLDSEDKQRWQFFAESARKLQREAQQLGKSLAASGHIDEVLQRNGKAATALALLHSQGRLIWQDPFHYQLTVEQSSKTDKPVDSVKETKQYLFSRKCRWQKLLVQFGCEIEAQNMQCGHCDNCRHWSTKDT</sequence>
<evidence type="ECO:0000259" key="14">
    <source>
        <dbReference type="PROSITE" id="PS51194"/>
    </source>
</evidence>
<dbReference type="SMART" id="SM00487">
    <property type="entry name" value="DEXDc"/>
    <property type="match status" value="1"/>
</dbReference>
<evidence type="ECO:0000256" key="3">
    <source>
        <dbReference type="ARBA" id="ARBA00022741"/>
    </source>
</evidence>
<accession>A0A6M0RVX0</accession>
<keyword evidence="16" id="KW-1185">Reference proteome</keyword>
<feature type="domain" description="Helicase C-terminal" evidence="14">
    <location>
        <begin position="232"/>
        <end position="386"/>
    </location>
</feature>
<dbReference type="InterPro" id="IPR014001">
    <property type="entry name" value="Helicase_ATP-bd"/>
</dbReference>
<dbReference type="Proteomes" id="UP000481033">
    <property type="component" value="Unassembled WGS sequence"/>
</dbReference>
<evidence type="ECO:0000256" key="8">
    <source>
        <dbReference type="ARBA" id="ARBA00023235"/>
    </source>
</evidence>
<evidence type="ECO:0000313" key="16">
    <source>
        <dbReference type="Proteomes" id="UP000481033"/>
    </source>
</evidence>
<evidence type="ECO:0000256" key="6">
    <source>
        <dbReference type="ARBA" id="ARBA00022840"/>
    </source>
</evidence>
<dbReference type="PANTHER" id="PTHR13710">
    <property type="entry name" value="DNA HELICASE RECQ FAMILY MEMBER"/>
    <property type="match status" value="1"/>
</dbReference>
<protein>
    <recommendedName>
        <fullName evidence="11">ATP-dependent DNA helicase RecQ</fullName>
        <ecNumber evidence="10">5.6.2.4</ecNumber>
    </recommendedName>
    <alternativeName>
        <fullName evidence="12">DNA 3'-5' helicase RecQ</fullName>
    </alternativeName>
</protein>
<evidence type="ECO:0000256" key="12">
    <source>
        <dbReference type="ARBA" id="ARBA00044550"/>
    </source>
</evidence>
<evidence type="ECO:0000256" key="5">
    <source>
        <dbReference type="ARBA" id="ARBA00022806"/>
    </source>
</evidence>
<comment type="catalytic activity">
    <reaction evidence="9">
        <text>Couples ATP hydrolysis with the unwinding of duplex DNA by translocating in the 3'-5' direction.</text>
        <dbReference type="EC" id="5.6.2.4"/>
    </reaction>
</comment>
<dbReference type="GO" id="GO:0006281">
    <property type="term" value="P:DNA repair"/>
    <property type="evidence" value="ECO:0007669"/>
    <property type="project" value="TreeGrafter"/>
</dbReference>
<dbReference type="GO" id="GO:0043590">
    <property type="term" value="C:bacterial nucleoid"/>
    <property type="evidence" value="ECO:0007669"/>
    <property type="project" value="TreeGrafter"/>
</dbReference>
<evidence type="ECO:0000256" key="10">
    <source>
        <dbReference type="ARBA" id="ARBA00034808"/>
    </source>
</evidence>
<evidence type="ECO:0000256" key="9">
    <source>
        <dbReference type="ARBA" id="ARBA00034617"/>
    </source>
</evidence>
<dbReference type="GO" id="GO:0030894">
    <property type="term" value="C:replisome"/>
    <property type="evidence" value="ECO:0007669"/>
    <property type="project" value="TreeGrafter"/>
</dbReference>
<dbReference type="GO" id="GO:0043138">
    <property type="term" value="F:3'-5' DNA helicase activity"/>
    <property type="evidence" value="ECO:0007669"/>
    <property type="project" value="UniProtKB-EC"/>
</dbReference>
<dbReference type="InterPro" id="IPR011545">
    <property type="entry name" value="DEAD/DEAH_box_helicase_dom"/>
</dbReference>
<dbReference type="Pfam" id="PF00271">
    <property type="entry name" value="Helicase_C"/>
    <property type="match status" value="1"/>
</dbReference>
<dbReference type="SMART" id="SM00490">
    <property type="entry name" value="HELICc"/>
    <property type="match status" value="1"/>
</dbReference>
<keyword evidence="3" id="KW-0547">Nucleotide-binding</keyword>
<gene>
    <name evidence="15" type="ORF">DXZ20_33045</name>
</gene>
<dbReference type="GO" id="GO:0006310">
    <property type="term" value="P:DNA recombination"/>
    <property type="evidence" value="ECO:0007669"/>
    <property type="project" value="InterPro"/>
</dbReference>
<dbReference type="GO" id="GO:0003677">
    <property type="term" value="F:DNA binding"/>
    <property type="evidence" value="ECO:0007669"/>
    <property type="project" value="UniProtKB-KW"/>
</dbReference>
<dbReference type="AlphaFoldDB" id="A0A6M0RVX0"/>
<dbReference type="SUPFAM" id="SSF52540">
    <property type="entry name" value="P-loop containing nucleoside triphosphate hydrolases"/>
    <property type="match status" value="1"/>
</dbReference>
<dbReference type="InterPro" id="IPR027417">
    <property type="entry name" value="P-loop_NTPase"/>
</dbReference>
<comment type="caution">
    <text evidence="15">The sequence shown here is derived from an EMBL/GenBank/DDBJ whole genome shotgun (WGS) entry which is preliminary data.</text>
</comment>
<reference evidence="15 16" key="1">
    <citation type="journal article" date="2020" name="Microb. Ecol.">
        <title>Ecogenomics of the Marine Benthic Filamentous Cyanobacterium Adonisia.</title>
        <authorList>
            <person name="Walter J.M."/>
            <person name="Coutinho F.H."/>
            <person name="Leomil L."/>
            <person name="Hargreaves P.I."/>
            <person name="Campeao M.E."/>
            <person name="Vieira V.V."/>
            <person name="Silva B.S."/>
            <person name="Fistarol G.O."/>
            <person name="Salomon P.S."/>
            <person name="Sawabe T."/>
            <person name="Mino S."/>
            <person name="Hosokawa M."/>
            <person name="Miyashita H."/>
            <person name="Maruyama F."/>
            <person name="van Verk M.C."/>
            <person name="Dutilh B.E."/>
            <person name="Thompson C.C."/>
            <person name="Thompson F.L."/>
        </authorList>
    </citation>
    <scope>NUCLEOTIDE SEQUENCE [LARGE SCALE GENOMIC DNA]</scope>
    <source>
        <strain evidence="15 16">CCMR0081</strain>
    </source>
</reference>
<dbReference type="InterPro" id="IPR001650">
    <property type="entry name" value="Helicase_C-like"/>
</dbReference>
<dbReference type="Pfam" id="PF00270">
    <property type="entry name" value="DEAD"/>
    <property type="match status" value="1"/>
</dbReference>
<keyword evidence="5 15" id="KW-0347">Helicase</keyword>
<evidence type="ECO:0000259" key="13">
    <source>
        <dbReference type="PROSITE" id="PS51192"/>
    </source>
</evidence>
<feature type="domain" description="Helicase ATP-binding" evidence="13">
    <location>
        <begin position="31"/>
        <end position="208"/>
    </location>
</feature>
<keyword evidence="7" id="KW-0238">DNA-binding</keyword>
<organism evidence="15 16">
    <name type="scientific">Adonisia turfae CCMR0081</name>
    <dbReference type="NCBI Taxonomy" id="2292702"/>
    <lineage>
        <taxon>Bacteria</taxon>
        <taxon>Bacillati</taxon>
        <taxon>Cyanobacteriota</taxon>
        <taxon>Adonisia</taxon>
        <taxon>Adonisia turfae</taxon>
    </lineage>
</organism>
<dbReference type="GO" id="GO:0016787">
    <property type="term" value="F:hydrolase activity"/>
    <property type="evidence" value="ECO:0007669"/>
    <property type="project" value="UniProtKB-KW"/>
</dbReference>
<keyword evidence="8" id="KW-0413">Isomerase</keyword>
<dbReference type="Pfam" id="PF16124">
    <property type="entry name" value="RecQ_Zn_bind"/>
    <property type="match status" value="1"/>
</dbReference>
<evidence type="ECO:0000313" key="15">
    <source>
        <dbReference type="EMBL" id="NEZ60387.1"/>
    </source>
</evidence>
<evidence type="ECO:0000256" key="4">
    <source>
        <dbReference type="ARBA" id="ARBA00022801"/>
    </source>
</evidence>
<evidence type="ECO:0000256" key="1">
    <source>
        <dbReference type="ARBA" id="ARBA00005446"/>
    </source>
</evidence>
<evidence type="ECO:0000256" key="7">
    <source>
        <dbReference type="ARBA" id="ARBA00023125"/>
    </source>
</evidence>
<dbReference type="GO" id="GO:0009378">
    <property type="term" value="F:four-way junction helicase activity"/>
    <property type="evidence" value="ECO:0007669"/>
    <property type="project" value="TreeGrafter"/>
</dbReference>
<comment type="similarity">
    <text evidence="1">Belongs to the helicase family. RecQ subfamily.</text>
</comment>
<dbReference type="CDD" id="cd17920">
    <property type="entry name" value="DEXHc_RecQ"/>
    <property type="match status" value="1"/>
</dbReference>
<dbReference type="GO" id="GO:0005524">
    <property type="term" value="F:ATP binding"/>
    <property type="evidence" value="ECO:0007669"/>
    <property type="project" value="UniProtKB-KW"/>
</dbReference>
<dbReference type="PROSITE" id="PS51194">
    <property type="entry name" value="HELICASE_CTER"/>
    <property type="match status" value="1"/>
</dbReference>
<dbReference type="RefSeq" id="WP_163702936.1">
    <property type="nucleotide sequence ID" value="NZ_QXHD01000004.1"/>
</dbReference>
<dbReference type="EMBL" id="QXHD01000004">
    <property type="protein sequence ID" value="NEZ60387.1"/>
    <property type="molecule type" value="Genomic_DNA"/>
</dbReference>
<keyword evidence="2" id="KW-0479">Metal-binding</keyword>
<dbReference type="EC" id="5.6.2.4" evidence="10"/>
<dbReference type="PROSITE" id="PS51192">
    <property type="entry name" value="HELICASE_ATP_BIND_1"/>
    <property type="match status" value="1"/>
</dbReference>
<dbReference type="InterPro" id="IPR004589">
    <property type="entry name" value="DNA_helicase_ATP-dep_RecQ"/>
</dbReference>
<evidence type="ECO:0000256" key="11">
    <source>
        <dbReference type="ARBA" id="ARBA00044535"/>
    </source>
</evidence>
<dbReference type="InterPro" id="IPR032284">
    <property type="entry name" value="RecQ_Zn-bd"/>
</dbReference>
<evidence type="ECO:0000256" key="2">
    <source>
        <dbReference type="ARBA" id="ARBA00022723"/>
    </source>
</evidence>
<name>A0A6M0RVX0_9CYAN</name>
<keyword evidence="6" id="KW-0067">ATP-binding</keyword>
<proteinExistence type="inferred from homology"/>